<dbReference type="EMBL" id="PTJD01000012">
    <property type="protein sequence ID" value="PPK92955.1"/>
    <property type="molecule type" value="Genomic_DNA"/>
</dbReference>
<gene>
    <name evidence="1" type="ORF">CLV92_112135</name>
</gene>
<reference evidence="1 2" key="1">
    <citation type="submission" date="2018-02" db="EMBL/GenBank/DDBJ databases">
        <title>Genomic Encyclopedia of Archaeal and Bacterial Type Strains, Phase II (KMG-II): from individual species to whole genera.</title>
        <authorList>
            <person name="Goeker M."/>
        </authorList>
    </citation>
    <scope>NUCLEOTIDE SEQUENCE [LARGE SCALE GENOMIC DNA]</scope>
    <source>
        <strain evidence="1 2">DSM 22857</strain>
    </source>
</reference>
<evidence type="ECO:0000313" key="1">
    <source>
        <dbReference type="EMBL" id="PPK92955.1"/>
    </source>
</evidence>
<keyword evidence="2" id="KW-1185">Reference proteome</keyword>
<dbReference type="OrthoDB" id="8452208at2"/>
<dbReference type="AlphaFoldDB" id="A0A2S6IFF7"/>
<proteinExistence type="predicted"/>
<dbReference type="Proteomes" id="UP000239485">
    <property type="component" value="Unassembled WGS sequence"/>
</dbReference>
<organism evidence="1 2">
    <name type="scientific">Kineococcus xinjiangensis</name>
    <dbReference type="NCBI Taxonomy" id="512762"/>
    <lineage>
        <taxon>Bacteria</taxon>
        <taxon>Bacillati</taxon>
        <taxon>Actinomycetota</taxon>
        <taxon>Actinomycetes</taxon>
        <taxon>Kineosporiales</taxon>
        <taxon>Kineosporiaceae</taxon>
        <taxon>Kineococcus</taxon>
    </lineage>
</organism>
<evidence type="ECO:0000313" key="2">
    <source>
        <dbReference type="Proteomes" id="UP000239485"/>
    </source>
</evidence>
<name>A0A2S6IFF7_9ACTN</name>
<dbReference type="RefSeq" id="WP_104434356.1">
    <property type="nucleotide sequence ID" value="NZ_PTJD01000012.1"/>
</dbReference>
<sequence>MGELPVLLARLEAAWRAQNMPIASRLRRGVAEADLRAAWAPHGVTPSQETVEWFAWHDGADGEMWSDVLCTPATRLLTVAQSLDAYTSHLVVSGVEELMFPTWVPVAGTMHGSVVAIGCTESPSAGGAERGESLVANITETLEIPDVQYRPPVTTMVRWWIERHESGTWRWEDGHLVDHAMADPSETERLSGLV</sequence>
<protein>
    <submittedName>
        <fullName evidence="1">Uncharacterized protein</fullName>
    </submittedName>
</protein>
<comment type="caution">
    <text evidence="1">The sequence shown here is derived from an EMBL/GenBank/DDBJ whole genome shotgun (WGS) entry which is preliminary data.</text>
</comment>
<accession>A0A2S6IFF7</accession>